<evidence type="ECO:0000313" key="3">
    <source>
        <dbReference type="Proteomes" id="UP000305067"/>
    </source>
</evidence>
<dbReference type="AlphaFoldDB" id="A0A5C3QLI8"/>
<protein>
    <submittedName>
        <fullName evidence="2">Uncharacterized protein</fullName>
    </submittedName>
</protein>
<organism evidence="2 3">
    <name type="scientific">Pterulicium gracile</name>
    <dbReference type="NCBI Taxonomy" id="1884261"/>
    <lineage>
        <taxon>Eukaryota</taxon>
        <taxon>Fungi</taxon>
        <taxon>Dikarya</taxon>
        <taxon>Basidiomycota</taxon>
        <taxon>Agaricomycotina</taxon>
        <taxon>Agaricomycetes</taxon>
        <taxon>Agaricomycetidae</taxon>
        <taxon>Agaricales</taxon>
        <taxon>Pleurotineae</taxon>
        <taxon>Pterulaceae</taxon>
        <taxon>Pterulicium</taxon>
    </lineage>
</organism>
<reference evidence="2 3" key="1">
    <citation type="journal article" date="2019" name="Nat. Ecol. Evol.">
        <title>Megaphylogeny resolves global patterns of mushroom evolution.</title>
        <authorList>
            <person name="Varga T."/>
            <person name="Krizsan K."/>
            <person name="Foldi C."/>
            <person name="Dima B."/>
            <person name="Sanchez-Garcia M."/>
            <person name="Sanchez-Ramirez S."/>
            <person name="Szollosi G.J."/>
            <person name="Szarkandi J.G."/>
            <person name="Papp V."/>
            <person name="Albert L."/>
            <person name="Andreopoulos W."/>
            <person name="Angelini C."/>
            <person name="Antonin V."/>
            <person name="Barry K.W."/>
            <person name="Bougher N.L."/>
            <person name="Buchanan P."/>
            <person name="Buyck B."/>
            <person name="Bense V."/>
            <person name="Catcheside P."/>
            <person name="Chovatia M."/>
            <person name="Cooper J."/>
            <person name="Damon W."/>
            <person name="Desjardin D."/>
            <person name="Finy P."/>
            <person name="Geml J."/>
            <person name="Haridas S."/>
            <person name="Hughes K."/>
            <person name="Justo A."/>
            <person name="Karasinski D."/>
            <person name="Kautmanova I."/>
            <person name="Kiss B."/>
            <person name="Kocsube S."/>
            <person name="Kotiranta H."/>
            <person name="LaButti K.M."/>
            <person name="Lechner B.E."/>
            <person name="Liimatainen K."/>
            <person name="Lipzen A."/>
            <person name="Lukacs Z."/>
            <person name="Mihaltcheva S."/>
            <person name="Morgado L.N."/>
            <person name="Niskanen T."/>
            <person name="Noordeloos M.E."/>
            <person name="Ohm R.A."/>
            <person name="Ortiz-Santana B."/>
            <person name="Ovrebo C."/>
            <person name="Racz N."/>
            <person name="Riley R."/>
            <person name="Savchenko A."/>
            <person name="Shiryaev A."/>
            <person name="Soop K."/>
            <person name="Spirin V."/>
            <person name="Szebenyi C."/>
            <person name="Tomsovsky M."/>
            <person name="Tulloss R.E."/>
            <person name="Uehling J."/>
            <person name="Grigoriev I.V."/>
            <person name="Vagvolgyi C."/>
            <person name="Papp T."/>
            <person name="Martin F.M."/>
            <person name="Miettinen O."/>
            <person name="Hibbett D.S."/>
            <person name="Nagy L.G."/>
        </authorList>
    </citation>
    <scope>NUCLEOTIDE SEQUENCE [LARGE SCALE GENOMIC DNA]</scope>
    <source>
        <strain evidence="2 3">CBS 309.79</strain>
    </source>
</reference>
<sequence>MHPQKPHEPMDLISSLLLADSVEQSRLADEEMRQHRLLRFDAAQRFVVRQDYTRRRKLVQNTAQVAETQAPAETLDNATSCLDPLALGPTGLQSFPSFPPIPVEPSPNPSSDPAPPSQSRGTVDLPNVDPKETRAPMKKMMFYANIVHPFKG</sequence>
<feature type="compositionally biased region" description="Pro residues" evidence="1">
    <location>
        <begin position="97"/>
        <end position="116"/>
    </location>
</feature>
<evidence type="ECO:0000313" key="2">
    <source>
        <dbReference type="EMBL" id="TFL02632.1"/>
    </source>
</evidence>
<feature type="region of interest" description="Disordered" evidence="1">
    <location>
        <begin position="85"/>
        <end position="137"/>
    </location>
</feature>
<gene>
    <name evidence="2" type="ORF">BDV98DRAFT_582195</name>
</gene>
<accession>A0A5C3QLI8</accession>
<name>A0A5C3QLI8_9AGAR</name>
<dbReference type="EMBL" id="ML178822">
    <property type="protein sequence ID" value="TFL02632.1"/>
    <property type="molecule type" value="Genomic_DNA"/>
</dbReference>
<proteinExistence type="predicted"/>
<keyword evidence="3" id="KW-1185">Reference proteome</keyword>
<dbReference type="Proteomes" id="UP000305067">
    <property type="component" value="Unassembled WGS sequence"/>
</dbReference>
<evidence type="ECO:0000256" key="1">
    <source>
        <dbReference type="SAM" id="MobiDB-lite"/>
    </source>
</evidence>